<keyword evidence="3" id="KW-1185">Reference proteome</keyword>
<comment type="caution">
    <text evidence="2">The sequence shown here is derived from an EMBL/GenBank/DDBJ whole genome shotgun (WGS) entry which is preliminary data.</text>
</comment>
<organism evidence="2 3">
    <name type="scientific">Danionella cerebrum</name>
    <dbReference type="NCBI Taxonomy" id="2873325"/>
    <lineage>
        <taxon>Eukaryota</taxon>
        <taxon>Metazoa</taxon>
        <taxon>Chordata</taxon>
        <taxon>Craniata</taxon>
        <taxon>Vertebrata</taxon>
        <taxon>Euteleostomi</taxon>
        <taxon>Actinopterygii</taxon>
        <taxon>Neopterygii</taxon>
        <taxon>Teleostei</taxon>
        <taxon>Ostariophysi</taxon>
        <taxon>Cypriniformes</taxon>
        <taxon>Danionidae</taxon>
        <taxon>Danioninae</taxon>
        <taxon>Danionella</taxon>
    </lineage>
</organism>
<dbReference type="EMBL" id="SRMA01025540">
    <property type="protein sequence ID" value="TRY93417.1"/>
    <property type="molecule type" value="Genomic_DNA"/>
</dbReference>
<feature type="region of interest" description="Disordered" evidence="1">
    <location>
        <begin position="1"/>
        <end position="32"/>
    </location>
</feature>
<sequence>MDRRRSAWRGADTSTDLHTEQRRTSSSTNSHPIFMTCKRSTAIITFSKAFVEKVSTRSAQAQPFVRDIPPGYHRLPDNGIMSRAHSLGGRLRRAPAR</sequence>
<dbReference type="Proteomes" id="UP000316079">
    <property type="component" value="Unassembled WGS sequence"/>
</dbReference>
<accession>A0A553QU15</accession>
<proteinExistence type="predicted"/>
<evidence type="ECO:0000256" key="1">
    <source>
        <dbReference type="SAM" id="MobiDB-lite"/>
    </source>
</evidence>
<evidence type="ECO:0000313" key="3">
    <source>
        <dbReference type="Proteomes" id="UP000316079"/>
    </source>
</evidence>
<feature type="region of interest" description="Disordered" evidence="1">
    <location>
        <begin position="76"/>
        <end position="97"/>
    </location>
</feature>
<name>A0A553QU15_9TELE</name>
<reference evidence="2 3" key="1">
    <citation type="journal article" date="2019" name="Sci. Data">
        <title>Hybrid genome assembly and annotation of Danionella translucida.</title>
        <authorList>
            <person name="Kadobianskyi M."/>
            <person name="Schulze L."/>
            <person name="Schuelke M."/>
            <person name="Judkewitz B."/>
        </authorList>
    </citation>
    <scope>NUCLEOTIDE SEQUENCE [LARGE SCALE GENOMIC DNA]</scope>
    <source>
        <strain evidence="2 3">Bolton</strain>
    </source>
</reference>
<feature type="non-terminal residue" evidence="2">
    <location>
        <position position="97"/>
    </location>
</feature>
<evidence type="ECO:0000313" key="2">
    <source>
        <dbReference type="EMBL" id="TRY93417.1"/>
    </source>
</evidence>
<gene>
    <name evidence="2" type="ORF">DNTS_014253</name>
</gene>
<protein>
    <submittedName>
        <fullName evidence="2">Uncharacterized protein</fullName>
    </submittedName>
</protein>
<dbReference type="AlphaFoldDB" id="A0A553QU15"/>